<proteinExistence type="predicted"/>
<feature type="transmembrane region" description="Helical" evidence="2">
    <location>
        <begin position="208"/>
        <end position="232"/>
    </location>
</feature>
<protein>
    <submittedName>
        <fullName evidence="4">Uncharacterized protein</fullName>
    </submittedName>
</protein>
<keyword evidence="5" id="KW-1185">Reference proteome</keyword>
<organism evidence="4 5">
    <name type="scientific">Penicillium cf. griseofulvum</name>
    <dbReference type="NCBI Taxonomy" id="2972120"/>
    <lineage>
        <taxon>Eukaryota</taxon>
        <taxon>Fungi</taxon>
        <taxon>Dikarya</taxon>
        <taxon>Ascomycota</taxon>
        <taxon>Pezizomycotina</taxon>
        <taxon>Eurotiomycetes</taxon>
        <taxon>Eurotiomycetidae</taxon>
        <taxon>Eurotiales</taxon>
        <taxon>Aspergillaceae</taxon>
        <taxon>Penicillium</taxon>
    </lineage>
</organism>
<feature type="region of interest" description="Disordered" evidence="1">
    <location>
        <begin position="363"/>
        <end position="389"/>
    </location>
</feature>
<gene>
    <name evidence="4" type="ORF">N7472_001340</name>
</gene>
<evidence type="ECO:0000256" key="1">
    <source>
        <dbReference type="SAM" id="MobiDB-lite"/>
    </source>
</evidence>
<dbReference type="OrthoDB" id="5383967at2759"/>
<keyword evidence="2" id="KW-0812">Transmembrane</keyword>
<keyword evidence="3" id="KW-0732">Signal</keyword>
<feature type="chain" id="PRO_5040800000" evidence="3">
    <location>
        <begin position="23"/>
        <end position="548"/>
    </location>
</feature>
<keyword evidence="2" id="KW-1133">Transmembrane helix</keyword>
<evidence type="ECO:0000313" key="4">
    <source>
        <dbReference type="EMBL" id="KAJ5211201.1"/>
    </source>
</evidence>
<reference evidence="4" key="1">
    <citation type="submission" date="2022-11" db="EMBL/GenBank/DDBJ databases">
        <authorList>
            <person name="Petersen C."/>
        </authorList>
    </citation>
    <scope>NUCLEOTIDE SEQUENCE</scope>
    <source>
        <strain evidence="4">IBT 16849</strain>
    </source>
</reference>
<sequence length="548" mass="59923">MFSAPSLLCIGTWAAVALQATAVPHGPSYYKSIRDNVDACGAVGKFKINPTPVKWNKANTDAWLNKWWTENAQARTDEKFGFAGAFGKYALDDEDWSCQNTGDTNNCRLETCDQDLNKLGNSTEPAYYIARAISNLHGFFLGLEQAFGPTSGISALDTDSIVTNFWNDEHAWDPTGLKEALNLIATVIGLAVVGLSAPALLPAVGTTLPLLAGAGAGLISGGVGAAILGVSYKDPTSITQADLGHLMANILPEISKAFIEGNNELMLGHGYGEGDIRTILEGGSWINYEGLKKAPAQQAMINIIKSMMINSLWRSQRVFILGGGACHDGQDVGQGLNDGDNVWCDEENRAWYLYYWQSGKVQESQETTERRPNGWISRPWGSDRMGKDPILKKEGTDDGAFWPDLDPQDVIKSSLKSYKAAGYSYDSTTSTNRISEIFTSGANTYTEGASMEGVWTIPVCDISKTINNPDYEFPLKDHILRPYGFNELPSWCGPICGMDTNATIEFYKAANFKDRYTKPFLYDCTNSNLDVELAGKAWDWTTNEVTQA</sequence>
<dbReference type="EMBL" id="JAPQKP010000001">
    <property type="protein sequence ID" value="KAJ5211201.1"/>
    <property type="molecule type" value="Genomic_DNA"/>
</dbReference>
<dbReference type="Proteomes" id="UP001150879">
    <property type="component" value="Unassembled WGS sequence"/>
</dbReference>
<dbReference type="AlphaFoldDB" id="A0A9W9N141"/>
<feature type="transmembrane region" description="Helical" evidence="2">
    <location>
        <begin position="180"/>
        <end position="201"/>
    </location>
</feature>
<name>A0A9W9N141_9EURO</name>
<evidence type="ECO:0000256" key="3">
    <source>
        <dbReference type="SAM" id="SignalP"/>
    </source>
</evidence>
<accession>A0A9W9N141</accession>
<evidence type="ECO:0000256" key="2">
    <source>
        <dbReference type="SAM" id="Phobius"/>
    </source>
</evidence>
<feature type="signal peptide" evidence="3">
    <location>
        <begin position="1"/>
        <end position="22"/>
    </location>
</feature>
<evidence type="ECO:0000313" key="5">
    <source>
        <dbReference type="Proteomes" id="UP001150879"/>
    </source>
</evidence>
<comment type="caution">
    <text evidence="4">The sequence shown here is derived from an EMBL/GenBank/DDBJ whole genome shotgun (WGS) entry which is preliminary data.</text>
</comment>
<keyword evidence="2" id="KW-0472">Membrane</keyword>
<reference evidence="4" key="2">
    <citation type="journal article" date="2023" name="IMA Fungus">
        <title>Comparative genomic study of the Penicillium genus elucidates a diverse pangenome and 15 lateral gene transfer events.</title>
        <authorList>
            <person name="Petersen C."/>
            <person name="Sorensen T."/>
            <person name="Nielsen M.R."/>
            <person name="Sondergaard T.E."/>
            <person name="Sorensen J.L."/>
            <person name="Fitzpatrick D.A."/>
            <person name="Frisvad J.C."/>
            <person name="Nielsen K.L."/>
        </authorList>
    </citation>
    <scope>NUCLEOTIDE SEQUENCE</scope>
    <source>
        <strain evidence="4">IBT 16849</strain>
    </source>
</reference>